<proteinExistence type="predicted"/>
<protein>
    <recommendedName>
        <fullName evidence="2">DUF1985 domain-containing protein</fullName>
    </recommendedName>
</protein>
<dbReference type="OrthoDB" id="1933617at2759"/>
<dbReference type="Pfam" id="PF09331">
    <property type="entry name" value="DUF1985"/>
    <property type="match status" value="1"/>
</dbReference>
<feature type="compositionally biased region" description="Polar residues" evidence="1">
    <location>
        <begin position="57"/>
        <end position="72"/>
    </location>
</feature>
<evidence type="ECO:0000313" key="3">
    <source>
        <dbReference type="EMBL" id="KAD4584579.1"/>
    </source>
</evidence>
<reference evidence="3 4" key="1">
    <citation type="submission" date="2019-05" db="EMBL/GenBank/DDBJ databases">
        <title>Mikania micrantha, genome provides insights into the molecular mechanism of rapid growth.</title>
        <authorList>
            <person name="Liu B."/>
        </authorList>
    </citation>
    <scope>NUCLEOTIDE SEQUENCE [LARGE SCALE GENOMIC DNA]</scope>
    <source>
        <strain evidence="3">NLD-2019</strain>
        <tissue evidence="3">Leaf</tissue>
    </source>
</reference>
<feature type="domain" description="DUF1985" evidence="2">
    <location>
        <begin position="410"/>
        <end position="519"/>
    </location>
</feature>
<dbReference type="PANTHER" id="PTHR48449:SF1">
    <property type="entry name" value="DUF1985 DOMAIN-CONTAINING PROTEIN"/>
    <property type="match status" value="1"/>
</dbReference>
<evidence type="ECO:0000313" key="4">
    <source>
        <dbReference type="Proteomes" id="UP000326396"/>
    </source>
</evidence>
<evidence type="ECO:0000259" key="2">
    <source>
        <dbReference type="Pfam" id="PF09331"/>
    </source>
</evidence>
<accession>A0A5N6NAU4</accession>
<feature type="region of interest" description="Disordered" evidence="1">
    <location>
        <begin position="22"/>
        <end position="88"/>
    </location>
</feature>
<dbReference type="EMBL" id="SZYD01000012">
    <property type="protein sequence ID" value="KAD4584579.1"/>
    <property type="molecule type" value="Genomic_DNA"/>
</dbReference>
<name>A0A5N6NAU4_9ASTR</name>
<dbReference type="PANTHER" id="PTHR48449">
    <property type="entry name" value="DUF1985 DOMAIN-CONTAINING PROTEIN"/>
    <property type="match status" value="1"/>
</dbReference>
<evidence type="ECO:0000256" key="1">
    <source>
        <dbReference type="SAM" id="MobiDB-lite"/>
    </source>
</evidence>
<dbReference type="InterPro" id="IPR015410">
    <property type="entry name" value="DUF1985"/>
</dbReference>
<dbReference type="Proteomes" id="UP000326396">
    <property type="component" value="Linkage Group LG2"/>
</dbReference>
<dbReference type="AlphaFoldDB" id="A0A5N6NAU4"/>
<gene>
    <name evidence="3" type="ORF">E3N88_22180</name>
</gene>
<keyword evidence="4" id="KW-1185">Reference proteome</keyword>
<organism evidence="3 4">
    <name type="scientific">Mikania micrantha</name>
    <name type="common">bitter vine</name>
    <dbReference type="NCBI Taxonomy" id="192012"/>
    <lineage>
        <taxon>Eukaryota</taxon>
        <taxon>Viridiplantae</taxon>
        <taxon>Streptophyta</taxon>
        <taxon>Embryophyta</taxon>
        <taxon>Tracheophyta</taxon>
        <taxon>Spermatophyta</taxon>
        <taxon>Magnoliopsida</taxon>
        <taxon>eudicotyledons</taxon>
        <taxon>Gunneridae</taxon>
        <taxon>Pentapetalae</taxon>
        <taxon>asterids</taxon>
        <taxon>campanulids</taxon>
        <taxon>Asterales</taxon>
        <taxon>Asteraceae</taxon>
        <taxon>Asteroideae</taxon>
        <taxon>Heliantheae alliance</taxon>
        <taxon>Eupatorieae</taxon>
        <taxon>Mikania</taxon>
    </lineage>
</organism>
<comment type="caution">
    <text evidence="3">The sequence shown here is derived from an EMBL/GenBank/DDBJ whole genome shotgun (WGS) entry which is preliminary data.</text>
</comment>
<sequence length="692" mass="79842">MSSHTNEQHECKSLKTFELSQFQHQKQEDENNSALTIKLPSPIEEFNNGVDEDDEPTTPTSSDQKIPVTTSCPPAPRKPKSLPMGNKRKSRDFQRISVDLMVMINAMLVQPAVITGVDILAGRDLGAGERAKKVKKANNHENVEPVTEAVKKRKWAIPDDESDNWSNDVVEFYQNDDSTYCYSTVFFKNEKLDKHFWGTLLGCGCNGNLSSNIKFPSDNVRIAIYFTALLVNIRYWKLTRRPERTVSFGMNGDFVRSPNELYGNEAVYVCMMMEHLVTGKPIHLELGNHLPYMEQTRLQKDNTRLLYDSAPGKKFRMRGSRNHLQLLQPAVLADCKTRISRKNVEIVKKVIIRMQERINIWNDQCFAPWLNVKITSPDGQLIHAMILHQLPVNFDPEFDGIIYLVGGPDKEVLRFGPREFCIITGFKFGDNSTKSKGADSFFNRVLDENISVPITVDKLKTFLVDNENNFNDNDIVRLCLLLILYSFFMGVETDKHIENDHLLLVDNFEYWNDYNWGSYLWGRTYPSILNVLDKKVILPNKKLHYSLTGFVWAFKVWIYECFPYMKTICNYNEAIPRAIGWEKTKKTHWPTVEFIFQRSAEVILTPHNIYPTPTESKVHVVSFDYLNRVLQMRTGGNQSFVFQQPPNQQYRAEDDDVKEFVNKFFEGGINVEEKSHMKIPSKNSQGNLPPVQ</sequence>